<evidence type="ECO:0000256" key="10">
    <source>
        <dbReference type="ARBA" id="ARBA00033270"/>
    </source>
</evidence>
<dbReference type="InterPro" id="IPR001182">
    <property type="entry name" value="FtsW/RodA"/>
</dbReference>
<comment type="subcellular location">
    <subcellularLocation>
        <location evidence="1">Membrane</location>
        <topology evidence="1">Multi-pass membrane protein</topology>
    </subcellularLocation>
</comment>
<feature type="transmembrane region" description="Helical" evidence="16">
    <location>
        <begin position="144"/>
        <end position="161"/>
    </location>
</feature>
<dbReference type="EMBL" id="BPUB01000003">
    <property type="protein sequence ID" value="GJG60194.1"/>
    <property type="molecule type" value="Genomic_DNA"/>
</dbReference>
<feature type="transmembrane region" description="Helical" evidence="16">
    <location>
        <begin position="346"/>
        <end position="371"/>
    </location>
</feature>
<evidence type="ECO:0000256" key="13">
    <source>
        <dbReference type="ARBA" id="ARBA00041418"/>
    </source>
</evidence>
<evidence type="ECO:0000256" key="4">
    <source>
        <dbReference type="ARBA" id="ARBA00022692"/>
    </source>
</evidence>
<feature type="transmembrane region" description="Helical" evidence="16">
    <location>
        <begin position="191"/>
        <end position="210"/>
    </location>
</feature>
<dbReference type="GO" id="GO:0032153">
    <property type="term" value="C:cell division site"/>
    <property type="evidence" value="ECO:0007669"/>
    <property type="project" value="TreeGrafter"/>
</dbReference>
<feature type="transmembrane region" description="Helical" evidence="16">
    <location>
        <begin position="308"/>
        <end position="334"/>
    </location>
</feature>
<evidence type="ECO:0000256" key="11">
    <source>
        <dbReference type="ARBA" id="ARBA00038053"/>
    </source>
</evidence>
<evidence type="ECO:0000256" key="14">
    <source>
        <dbReference type="ARBA" id="ARBA00044770"/>
    </source>
</evidence>
<evidence type="ECO:0000256" key="2">
    <source>
        <dbReference type="ARBA" id="ARBA00022676"/>
    </source>
</evidence>
<evidence type="ECO:0000313" key="18">
    <source>
        <dbReference type="Proteomes" id="UP000825483"/>
    </source>
</evidence>
<evidence type="ECO:0000256" key="5">
    <source>
        <dbReference type="ARBA" id="ARBA00022960"/>
    </source>
</evidence>
<keyword evidence="18" id="KW-1185">Reference proteome</keyword>
<dbReference type="AlphaFoldDB" id="A0A9R1CCR3"/>
<protein>
    <recommendedName>
        <fullName evidence="12">Probable peptidoglycan glycosyltransferase FtsW</fullName>
        <ecNumber evidence="14">2.4.99.28</ecNumber>
    </recommendedName>
    <alternativeName>
        <fullName evidence="13">Cell division protein FtsW</fullName>
    </alternativeName>
    <alternativeName>
        <fullName evidence="10">Cell wall polymerase</fullName>
    </alternativeName>
    <alternativeName>
        <fullName evidence="9">Peptidoglycan polymerase</fullName>
    </alternativeName>
</protein>
<dbReference type="GO" id="GO:0008955">
    <property type="term" value="F:peptidoglycan glycosyltransferase activity"/>
    <property type="evidence" value="ECO:0007669"/>
    <property type="project" value="UniProtKB-EC"/>
</dbReference>
<dbReference type="GO" id="GO:0051301">
    <property type="term" value="P:cell division"/>
    <property type="evidence" value="ECO:0007669"/>
    <property type="project" value="InterPro"/>
</dbReference>
<dbReference type="EC" id="2.4.99.28" evidence="14"/>
<accession>A0A9R1CCR3</accession>
<dbReference type="PANTHER" id="PTHR30474:SF2">
    <property type="entry name" value="PEPTIDOGLYCAN GLYCOSYLTRANSFERASE FTSW-RELATED"/>
    <property type="match status" value="1"/>
</dbReference>
<comment type="caution">
    <text evidence="17">The sequence shown here is derived from an EMBL/GenBank/DDBJ whole genome shotgun (WGS) entry which is preliminary data.</text>
</comment>
<dbReference type="Proteomes" id="UP000825483">
    <property type="component" value="Unassembled WGS sequence"/>
</dbReference>
<evidence type="ECO:0000256" key="6">
    <source>
        <dbReference type="ARBA" id="ARBA00022984"/>
    </source>
</evidence>
<dbReference type="GeneID" id="72467848"/>
<keyword evidence="7 16" id="KW-1133">Transmembrane helix</keyword>
<reference evidence="17" key="1">
    <citation type="journal article" date="2022" name="Int. J. Syst. Evol. Microbiol.">
        <title>Prevotella lacticifex sp. nov., isolated from the rumen of cows.</title>
        <authorList>
            <person name="Shinkai T."/>
            <person name="Ikeyama N."/>
            <person name="Kumagai M."/>
            <person name="Ohmori H."/>
            <person name="Sakamoto M."/>
            <person name="Ohkuma M."/>
            <person name="Mitsumori M."/>
        </authorList>
    </citation>
    <scope>NUCLEOTIDE SEQUENCE</scope>
    <source>
        <strain evidence="17">R5076</strain>
    </source>
</reference>
<dbReference type="GO" id="GO:0005886">
    <property type="term" value="C:plasma membrane"/>
    <property type="evidence" value="ECO:0007669"/>
    <property type="project" value="TreeGrafter"/>
</dbReference>
<comment type="catalytic activity">
    <reaction evidence="15">
        <text>[GlcNAc-(1-&gt;4)-Mur2Ac(oyl-L-Ala-gamma-D-Glu-L-Lys-D-Ala-D-Ala)](n)-di-trans,octa-cis-undecaprenyl diphosphate + beta-D-GlcNAc-(1-&gt;4)-Mur2Ac(oyl-L-Ala-gamma-D-Glu-L-Lys-D-Ala-D-Ala)-di-trans,octa-cis-undecaprenyl diphosphate = [GlcNAc-(1-&gt;4)-Mur2Ac(oyl-L-Ala-gamma-D-Glu-L-Lys-D-Ala-D-Ala)](n+1)-di-trans,octa-cis-undecaprenyl diphosphate + di-trans,octa-cis-undecaprenyl diphosphate + H(+)</text>
        <dbReference type="Rhea" id="RHEA:23708"/>
        <dbReference type="Rhea" id="RHEA-COMP:9602"/>
        <dbReference type="Rhea" id="RHEA-COMP:9603"/>
        <dbReference type="ChEBI" id="CHEBI:15378"/>
        <dbReference type="ChEBI" id="CHEBI:58405"/>
        <dbReference type="ChEBI" id="CHEBI:60033"/>
        <dbReference type="ChEBI" id="CHEBI:78435"/>
        <dbReference type="EC" id="2.4.99.28"/>
    </reaction>
</comment>
<keyword evidence="8 16" id="KW-0472">Membrane</keyword>
<dbReference type="GO" id="GO:0015648">
    <property type="term" value="F:lipid-linked peptidoglycan transporter activity"/>
    <property type="evidence" value="ECO:0007669"/>
    <property type="project" value="TreeGrafter"/>
</dbReference>
<keyword evidence="5" id="KW-0133">Cell shape</keyword>
<keyword evidence="6" id="KW-0573">Peptidoglycan synthesis</keyword>
<evidence type="ECO:0000256" key="1">
    <source>
        <dbReference type="ARBA" id="ARBA00004141"/>
    </source>
</evidence>
<keyword evidence="2" id="KW-0328">Glycosyltransferase</keyword>
<keyword evidence="3" id="KW-0808">Transferase</keyword>
<sequence>MNNKTLGNIFKGDKVIWMVFFFLCMISIVEVYSASSSLSYKGGNFWSPILYHTGILAFGTGCMICVLNVPCKYFKLITPVLIFISFITLIIVLIAGQSTNGASRWLSLFGVQFQPSELAKGTVVLAVAQILSAMQTPKGADTKAYKYIMCICVALISPIALENLSTAILLFSVVYMMMFIGLVPRKLLLRTLAAVVGAVVFVLLMVLLVGNADNVKESDPKNNLTEQTVQGKEENRGLIAKLFHRADTWKARIEKFASFEKVPPEQYDLDKDAQVAHANIAIASSNIIGKGPGNSEERDFLSQAFSDFIYSIIIEEMGIEGAIVVAFLYIVLLFRAGRIARRCENAFPAFLIMGLTLLLVTQALFNMMVAVGLAPVTGQPLPLISKGGTSSVINCIYMGAILSVSRSAKKKQKSPVVASNGDADDE</sequence>
<dbReference type="GO" id="GO:0009252">
    <property type="term" value="P:peptidoglycan biosynthetic process"/>
    <property type="evidence" value="ECO:0007669"/>
    <property type="project" value="UniProtKB-KW"/>
</dbReference>
<dbReference type="GO" id="GO:0008360">
    <property type="term" value="P:regulation of cell shape"/>
    <property type="evidence" value="ECO:0007669"/>
    <property type="project" value="UniProtKB-KW"/>
</dbReference>
<dbReference type="Pfam" id="PF01098">
    <property type="entry name" value="FTSW_RODA_SPOVE"/>
    <property type="match status" value="2"/>
</dbReference>
<evidence type="ECO:0000256" key="3">
    <source>
        <dbReference type="ARBA" id="ARBA00022679"/>
    </source>
</evidence>
<evidence type="ECO:0000256" key="7">
    <source>
        <dbReference type="ARBA" id="ARBA00022989"/>
    </source>
</evidence>
<proteinExistence type="inferred from homology"/>
<evidence type="ECO:0000313" key="17">
    <source>
        <dbReference type="EMBL" id="GJG60194.1"/>
    </source>
</evidence>
<feature type="transmembrane region" description="Helical" evidence="16">
    <location>
        <begin position="383"/>
        <end position="404"/>
    </location>
</feature>
<evidence type="ECO:0000256" key="9">
    <source>
        <dbReference type="ARBA" id="ARBA00032370"/>
    </source>
</evidence>
<evidence type="ECO:0000256" key="8">
    <source>
        <dbReference type="ARBA" id="ARBA00023136"/>
    </source>
</evidence>
<feature type="transmembrane region" description="Helical" evidence="16">
    <location>
        <begin position="49"/>
        <end position="69"/>
    </location>
</feature>
<evidence type="ECO:0000256" key="12">
    <source>
        <dbReference type="ARBA" id="ARBA00041185"/>
    </source>
</evidence>
<gene>
    <name evidence="17" type="ORF">PRLR5076_30450</name>
</gene>
<feature type="transmembrane region" description="Helical" evidence="16">
    <location>
        <begin position="15"/>
        <end position="34"/>
    </location>
</feature>
<dbReference type="RefSeq" id="WP_223926559.1">
    <property type="nucleotide sequence ID" value="NZ_BPTU01000001.1"/>
</dbReference>
<dbReference type="PANTHER" id="PTHR30474">
    <property type="entry name" value="CELL CYCLE PROTEIN"/>
    <property type="match status" value="1"/>
</dbReference>
<evidence type="ECO:0000256" key="15">
    <source>
        <dbReference type="ARBA" id="ARBA00049902"/>
    </source>
</evidence>
<name>A0A9R1CCR3_9BACT</name>
<comment type="similarity">
    <text evidence="11">Belongs to the SEDS family. FtsW subfamily.</text>
</comment>
<keyword evidence="4 16" id="KW-0812">Transmembrane</keyword>
<organism evidence="17 18">
    <name type="scientific">Prevotella lacticifex</name>
    <dbReference type="NCBI Taxonomy" id="2854755"/>
    <lineage>
        <taxon>Bacteria</taxon>
        <taxon>Pseudomonadati</taxon>
        <taxon>Bacteroidota</taxon>
        <taxon>Bacteroidia</taxon>
        <taxon>Bacteroidales</taxon>
        <taxon>Prevotellaceae</taxon>
        <taxon>Prevotella</taxon>
    </lineage>
</organism>
<feature type="transmembrane region" description="Helical" evidence="16">
    <location>
        <begin position="167"/>
        <end position="184"/>
    </location>
</feature>
<feature type="transmembrane region" description="Helical" evidence="16">
    <location>
        <begin position="76"/>
        <end position="98"/>
    </location>
</feature>
<evidence type="ECO:0000256" key="16">
    <source>
        <dbReference type="SAM" id="Phobius"/>
    </source>
</evidence>